<accession>A0A1B9NGP8</accession>
<dbReference type="InterPro" id="IPR001173">
    <property type="entry name" value="Glyco_trans_2-like"/>
</dbReference>
<dbReference type="OrthoDB" id="9771846at2"/>
<evidence type="ECO:0000313" key="3">
    <source>
        <dbReference type="Proteomes" id="UP000093355"/>
    </source>
</evidence>
<proteinExistence type="predicted"/>
<evidence type="ECO:0000313" key="2">
    <source>
        <dbReference type="EMBL" id="OCG75775.1"/>
    </source>
</evidence>
<keyword evidence="3" id="KW-1185">Reference proteome</keyword>
<dbReference type="AlphaFoldDB" id="A0A1B9NGP8"/>
<dbReference type="EMBL" id="LXMD01000012">
    <property type="protein sequence ID" value="OCG75775.1"/>
    <property type="molecule type" value="Genomic_DNA"/>
</dbReference>
<dbReference type="RefSeq" id="WP_067023372.1">
    <property type="nucleotide sequence ID" value="NZ_CP038256.1"/>
</dbReference>
<organism evidence="2 3">
    <name type="scientific">Microbacterium sediminis</name>
    <dbReference type="NCBI Taxonomy" id="904291"/>
    <lineage>
        <taxon>Bacteria</taxon>
        <taxon>Bacillati</taxon>
        <taxon>Actinomycetota</taxon>
        <taxon>Actinomycetes</taxon>
        <taxon>Micrococcales</taxon>
        <taxon>Microbacteriaceae</taxon>
        <taxon>Microbacterium</taxon>
    </lineage>
</organism>
<protein>
    <recommendedName>
        <fullName evidence="1">Glycosyltransferase 2-like domain-containing protein</fullName>
    </recommendedName>
</protein>
<dbReference type="Proteomes" id="UP000093355">
    <property type="component" value="Unassembled WGS sequence"/>
</dbReference>
<name>A0A1B9NGP8_9MICO</name>
<comment type="caution">
    <text evidence="2">The sequence shown here is derived from an EMBL/GenBank/DDBJ whole genome shotgun (WGS) entry which is preliminary data.</text>
</comment>
<evidence type="ECO:0000259" key="1">
    <source>
        <dbReference type="Pfam" id="PF00535"/>
    </source>
</evidence>
<dbReference type="Gene3D" id="3.90.550.10">
    <property type="entry name" value="Spore Coat Polysaccharide Biosynthesis Protein SpsA, Chain A"/>
    <property type="match status" value="1"/>
</dbReference>
<dbReference type="PANTHER" id="PTHR43179">
    <property type="entry name" value="RHAMNOSYLTRANSFERASE WBBL"/>
    <property type="match status" value="1"/>
</dbReference>
<feature type="domain" description="Glycosyltransferase 2-like" evidence="1">
    <location>
        <begin position="7"/>
        <end position="126"/>
    </location>
</feature>
<gene>
    <name evidence="2" type="ORF">A7J15_01640</name>
</gene>
<reference evidence="2 3" key="1">
    <citation type="submission" date="2016-05" db="EMBL/GenBank/DDBJ databases">
        <authorList>
            <person name="Lavstsen T."/>
            <person name="Jespersen J.S."/>
        </authorList>
    </citation>
    <scope>NUCLEOTIDE SEQUENCE [LARGE SCALE GENOMIC DNA]</scope>
    <source>
        <strain evidence="2 3">YLB-01</strain>
    </source>
</reference>
<dbReference type="SUPFAM" id="SSF53448">
    <property type="entry name" value="Nucleotide-diphospho-sugar transferases"/>
    <property type="match status" value="1"/>
</dbReference>
<dbReference type="Pfam" id="PF00535">
    <property type="entry name" value="Glycos_transf_2"/>
    <property type="match status" value="1"/>
</dbReference>
<dbReference type="STRING" id="904291.A7J15_01640"/>
<dbReference type="InterPro" id="IPR029044">
    <property type="entry name" value="Nucleotide-diphossugar_trans"/>
</dbReference>
<sequence length="330" mass="35071">MSPRVAIILVSFNTAAATVEAVRTAKAATRTPHEIVVVDNGSHDGSPRALREAFDDISVIDAGGNLGFAAGVNLGVRHSTAPLVVLLNPDTEVLPGAIDALVAFAEAHPEAGVYGGRTLRPDGGVDPSSCWGEMTLWSLLCFATGLSTLCKRSRVFDPESLGRWQRDTVREVPVVTGCLLLTARATWEALGGMDERFFLYGEDADFSRRARSAGWRPVVVPDATIVHAVGGSTSSSGRKMCMVMAGKATVLHTAWSPARRALGLVLLQAGALLRARSATWGTVWRRRRDWRAGYPHAHAALFGGPPAASADGSHDRPPGPRVALATRPQE</sequence>
<dbReference type="CDD" id="cd04186">
    <property type="entry name" value="GT_2_like_c"/>
    <property type="match status" value="1"/>
</dbReference>
<dbReference type="PANTHER" id="PTHR43179:SF7">
    <property type="entry name" value="RHAMNOSYLTRANSFERASE WBBL"/>
    <property type="match status" value="1"/>
</dbReference>